<organism evidence="1 2">
    <name type="scientific">Datura stramonium</name>
    <name type="common">Jimsonweed</name>
    <name type="synonym">Common thornapple</name>
    <dbReference type="NCBI Taxonomy" id="4076"/>
    <lineage>
        <taxon>Eukaryota</taxon>
        <taxon>Viridiplantae</taxon>
        <taxon>Streptophyta</taxon>
        <taxon>Embryophyta</taxon>
        <taxon>Tracheophyta</taxon>
        <taxon>Spermatophyta</taxon>
        <taxon>Magnoliopsida</taxon>
        <taxon>eudicotyledons</taxon>
        <taxon>Gunneridae</taxon>
        <taxon>Pentapetalae</taxon>
        <taxon>asterids</taxon>
        <taxon>lamiids</taxon>
        <taxon>Solanales</taxon>
        <taxon>Solanaceae</taxon>
        <taxon>Solanoideae</taxon>
        <taxon>Datureae</taxon>
        <taxon>Datura</taxon>
    </lineage>
</organism>
<keyword evidence="2" id="KW-1185">Reference proteome</keyword>
<accession>A0ABS8SSY1</accession>
<sequence length="289" mass="31895">MTSLEARRLLELAPVLDYLSKGVFHQTGATFSNEIRANQNLVAPVFAVESFDKVAQTVENVVGNNNPENQSYAPDLTGANISNVMPESSSPDLMDATVSALLSSFDAGYELLDLSPQRDMTSGLHFPKMSEMGRMLPFAINSGAQMQQMPAVPQSGMQEYVDIPDTASEDLCEWNQIFMPLCALPTLQNFLMQYDVLYGSLNKCFYSTYCSTFLPNYKTGKDVQPPQRSDDLGTSLKPLFEFTSKERNEDGGLMTAVLAFERASAAKHDLTCPIQDSWGGYHMKAFPTS</sequence>
<name>A0ABS8SSY1_DATST</name>
<dbReference type="Proteomes" id="UP000823775">
    <property type="component" value="Unassembled WGS sequence"/>
</dbReference>
<gene>
    <name evidence="1" type="ORF">HAX54_047423</name>
</gene>
<evidence type="ECO:0000313" key="2">
    <source>
        <dbReference type="Proteomes" id="UP000823775"/>
    </source>
</evidence>
<evidence type="ECO:0000313" key="1">
    <source>
        <dbReference type="EMBL" id="MCD7461938.1"/>
    </source>
</evidence>
<dbReference type="EMBL" id="JACEIK010000766">
    <property type="protein sequence ID" value="MCD7461938.1"/>
    <property type="molecule type" value="Genomic_DNA"/>
</dbReference>
<reference evidence="1 2" key="1">
    <citation type="journal article" date="2021" name="BMC Genomics">
        <title>Datura genome reveals duplications of psychoactive alkaloid biosynthetic genes and high mutation rate following tissue culture.</title>
        <authorList>
            <person name="Rajewski A."/>
            <person name="Carter-House D."/>
            <person name="Stajich J."/>
            <person name="Litt A."/>
        </authorList>
    </citation>
    <scope>NUCLEOTIDE SEQUENCE [LARGE SCALE GENOMIC DNA]</scope>
    <source>
        <strain evidence="1">AR-01</strain>
    </source>
</reference>
<protein>
    <submittedName>
        <fullName evidence="1">Uncharacterized protein</fullName>
    </submittedName>
</protein>
<proteinExistence type="predicted"/>
<comment type="caution">
    <text evidence="1">The sequence shown here is derived from an EMBL/GenBank/DDBJ whole genome shotgun (WGS) entry which is preliminary data.</text>
</comment>